<organism evidence="2 3">
    <name type="scientific">Solimicrobium silvestre</name>
    <dbReference type="NCBI Taxonomy" id="2099400"/>
    <lineage>
        <taxon>Bacteria</taxon>
        <taxon>Pseudomonadati</taxon>
        <taxon>Pseudomonadota</taxon>
        <taxon>Betaproteobacteria</taxon>
        <taxon>Burkholderiales</taxon>
        <taxon>Oxalobacteraceae</taxon>
        <taxon>Solimicrobium</taxon>
    </lineage>
</organism>
<evidence type="ECO:0000313" key="2">
    <source>
        <dbReference type="EMBL" id="PRC90575.1"/>
    </source>
</evidence>
<keyword evidence="1" id="KW-0732">Signal</keyword>
<dbReference type="AlphaFoldDB" id="A0A2S9GS99"/>
<accession>A0A2S9GS99</accession>
<feature type="chain" id="PRO_5015593364" evidence="1">
    <location>
        <begin position="38"/>
        <end position="71"/>
    </location>
</feature>
<evidence type="ECO:0000256" key="1">
    <source>
        <dbReference type="SAM" id="SignalP"/>
    </source>
</evidence>
<keyword evidence="3" id="KW-1185">Reference proteome</keyword>
<name>A0A2S9GS99_9BURK</name>
<evidence type="ECO:0000313" key="3">
    <source>
        <dbReference type="Proteomes" id="UP000237839"/>
    </source>
</evidence>
<proteinExistence type="predicted"/>
<protein>
    <submittedName>
        <fullName evidence="2">Uncharacterized protein</fullName>
    </submittedName>
</protein>
<sequence>MLYGGWVTVPINPMPLKNATCVMVPLLSVAVAVNVNAAGAVSDCAVVGLVNVITNGAAVTVKDCITGVAGL</sequence>
<gene>
    <name evidence="2" type="ORF">S2091_4713</name>
</gene>
<dbReference type="EMBL" id="PUGF01000051">
    <property type="protein sequence ID" value="PRC90575.1"/>
    <property type="molecule type" value="Genomic_DNA"/>
</dbReference>
<reference evidence="2 3" key="1">
    <citation type="submission" date="2018-02" db="EMBL/GenBank/DDBJ databases">
        <title>Solimicrobium silvestre gen. nov., sp. nov., isolated from alpine forest soil.</title>
        <authorList>
            <person name="Margesin R."/>
            <person name="Albuquerque L."/>
            <person name="Zhang D.-C."/>
            <person name="Froufe H.J.C."/>
            <person name="Severino R."/>
            <person name="Roxo I."/>
            <person name="Egas C."/>
            <person name="Da Costa M.S."/>
        </authorList>
    </citation>
    <scope>NUCLEOTIDE SEQUENCE [LARGE SCALE GENOMIC DNA]</scope>
    <source>
        <strain evidence="2 3">S20-91</strain>
    </source>
</reference>
<feature type="signal peptide" evidence="1">
    <location>
        <begin position="1"/>
        <end position="37"/>
    </location>
</feature>
<comment type="caution">
    <text evidence="2">The sequence shown here is derived from an EMBL/GenBank/DDBJ whole genome shotgun (WGS) entry which is preliminary data.</text>
</comment>
<dbReference type="Proteomes" id="UP000237839">
    <property type="component" value="Unassembled WGS sequence"/>
</dbReference>